<dbReference type="RefSeq" id="XP_002767861.1">
    <property type="nucleotide sequence ID" value="XM_002767815.1"/>
</dbReference>
<organism evidence="2">
    <name type="scientific">Perkinsus marinus (strain ATCC 50983 / TXsc)</name>
    <dbReference type="NCBI Taxonomy" id="423536"/>
    <lineage>
        <taxon>Eukaryota</taxon>
        <taxon>Sar</taxon>
        <taxon>Alveolata</taxon>
        <taxon>Perkinsozoa</taxon>
        <taxon>Perkinsea</taxon>
        <taxon>Perkinsida</taxon>
        <taxon>Perkinsidae</taxon>
        <taxon>Perkinsus</taxon>
    </lineage>
</organism>
<gene>
    <name evidence="1" type="ORF">Pmar_PMAR028909</name>
</gene>
<dbReference type="GeneID" id="9043663"/>
<sequence length="119" mass="13615">MRPRRCKVLNLGIRGMDSTRRSGSQRRLRTRRECLFLFIKASSDFIVDSAFNVPLRCIELSLGLQMRSNLVRPENIVEMLIARSAEPIRLALNFKKSSETRVNRSKPSIRHSASVVLST</sequence>
<dbReference type="AlphaFoldDB" id="C5LRS3"/>
<dbReference type="InParanoid" id="C5LRS3"/>
<evidence type="ECO:0000313" key="1">
    <source>
        <dbReference type="EMBL" id="EER00579.1"/>
    </source>
</evidence>
<evidence type="ECO:0000313" key="2">
    <source>
        <dbReference type="Proteomes" id="UP000007800"/>
    </source>
</evidence>
<name>C5LRS3_PERM5</name>
<accession>C5LRS3</accession>
<dbReference type="Proteomes" id="UP000007800">
    <property type="component" value="Unassembled WGS sequence"/>
</dbReference>
<keyword evidence="2" id="KW-1185">Reference proteome</keyword>
<dbReference type="EMBL" id="GG684922">
    <property type="protein sequence ID" value="EER00579.1"/>
    <property type="molecule type" value="Genomic_DNA"/>
</dbReference>
<reference evidence="1 2" key="1">
    <citation type="submission" date="2008-07" db="EMBL/GenBank/DDBJ databases">
        <authorList>
            <person name="El-Sayed N."/>
            <person name="Caler E."/>
            <person name="Inman J."/>
            <person name="Amedeo P."/>
            <person name="Hass B."/>
            <person name="Wortman J."/>
        </authorList>
    </citation>
    <scope>NUCLEOTIDE SEQUENCE [LARGE SCALE GENOMIC DNA]</scope>
    <source>
        <strain evidence="2">ATCC 50983 / TXsc</strain>
    </source>
</reference>
<protein>
    <submittedName>
        <fullName evidence="1">Uncharacterized protein</fullName>
    </submittedName>
</protein>
<proteinExistence type="predicted"/>